<feature type="signal peptide" evidence="2">
    <location>
        <begin position="1"/>
        <end position="22"/>
    </location>
</feature>
<protein>
    <submittedName>
        <fullName evidence="3">Uncharacterized protein</fullName>
    </submittedName>
</protein>
<keyword evidence="1" id="KW-0812">Transmembrane</keyword>
<keyword evidence="2" id="KW-0732">Signal</keyword>
<organism evidence="3 4">
    <name type="scientific">Macrophomina phaseolina</name>
    <dbReference type="NCBI Taxonomy" id="35725"/>
    <lineage>
        <taxon>Eukaryota</taxon>
        <taxon>Fungi</taxon>
        <taxon>Dikarya</taxon>
        <taxon>Ascomycota</taxon>
        <taxon>Pezizomycotina</taxon>
        <taxon>Dothideomycetes</taxon>
        <taxon>Dothideomycetes incertae sedis</taxon>
        <taxon>Botryosphaeriales</taxon>
        <taxon>Botryosphaeriaceae</taxon>
        <taxon>Macrophomina</taxon>
    </lineage>
</organism>
<proteinExistence type="predicted"/>
<comment type="caution">
    <text evidence="3">The sequence shown here is derived from an EMBL/GenBank/DDBJ whole genome shotgun (WGS) entry which is preliminary data.</text>
</comment>
<keyword evidence="1" id="KW-1133">Transmembrane helix</keyword>
<evidence type="ECO:0000313" key="4">
    <source>
        <dbReference type="Proteomes" id="UP000774617"/>
    </source>
</evidence>
<gene>
    <name evidence="3" type="ORF">B0J12DRAFT_702634</name>
</gene>
<dbReference type="EMBL" id="JAGTJR010000028">
    <property type="protein sequence ID" value="KAH7041969.1"/>
    <property type="molecule type" value="Genomic_DNA"/>
</dbReference>
<keyword evidence="4" id="KW-1185">Reference proteome</keyword>
<evidence type="ECO:0000313" key="3">
    <source>
        <dbReference type="EMBL" id="KAH7041969.1"/>
    </source>
</evidence>
<evidence type="ECO:0000256" key="1">
    <source>
        <dbReference type="SAM" id="Phobius"/>
    </source>
</evidence>
<keyword evidence="1" id="KW-0472">Membrane</keyword>
<feature type="transmembrane region" description="Helical" evidence="1">
    <location>
        <begin position="141"/>
        <end position="162"/>
    </location>
</feature>
<accession>A0ABQ8G139</accession>
<evidence type="ECO:0000256" key="2">
    <source>
        <dbReference type="SAM" id="SignalP"/>
    </source>
</evidence>
<dbReference type="Proteomes" id="UP000774617">
    <property type="component" value="Unassembled WGS sequence"/>
</dbReference>
<reference evidence="3 4" key="1">
    <citation type="journal article" date="2021" name="Nat. Commun.">
        <title>Genetic determinants of endophytism in the Arabidopsis root mycobiome.</title>
        <authorList>
            <person name="Mesny F."/>
            <person name="Miyauchi S."/>
            <person name="Thiergart T."/>
            <person name="Pickel B."/>
            <person name="Atanasova L."/>
            <person name="Karlsson M."/>
            <person name="Huettel B."/>
            <person name="Barry K.W."/>
            <person name="Haridas S."/>
            <person name="Chen C."/>
            <person name="Bauer D."/>
            <person name="Andreopoulos W."/>
            <person name="Pangilinan J."/>
            <person name="LaButti K."/>
            <person name="Riley R."/>
            <person name="Lipzen A."/>
            <person name="Clum A."/>
            <person name="Drula E."/>
            <person name="Henrissat B."/>
            <person name="Kohler A."/>
            <person name="Grigoriev I.V."/>
            <person name="Martin F.M."/>
            <person name="Hacquard S."/>
        </authorList>
    </citation>
    <scope>NUCLEOTIDE SEQUENCE [LARGE SCALE GENOMIC DNA]</scope>
    <source>
        <strain evidence="3 4">MPI-SDFR-AT-0080</strain>
    </source>
</reference>
<feature type="chain" id="PRO_5046575442" evidence="2">
    <location>
        <begin position="23"/>
        <end position="251"/>
    </location>
</feature>
<sequence>MTDATKRNLILILPLIPPPVHALPTMKYVTCLFAFAFSPLRPPAPHPPQPPKAPRPARPIPSTALSAPQKFLTSPHHVLTNHMRSSTTALASAACMASYLSAASSSSLPPIVPSIQITRALNTTSSPSFFANATTSLSNPWTLVAALLNTNVITLLLLPLVIREIPTFMTTTLDPLLDYVLDPWSWSYFPVWCAEVWRLLREESEGRSWVGVAATAATTTGVAVGRSSVERVWKERGVVEEVTLRVGGKGC</sequence>
<name>A0ABQ8G139_9PEZI</name>